<dbReference type="EMBL" id="CAJGYO010000010">
    <property type="protein sequence ID" value="CAD6258447.1"/>
    <property type="molecule type" value="Genomic_DNA"/>
</dbReference>
<feature type="region of interest" description="Disordered" evidence="1">
    <location>
        <begin position="26"/>
        <end position="105"/>
    </location>
</feature>
<organism evidence="2 3">
    <name type="scientific">Miscanthus lutarioriparius</name>
    <dbReference type="NCBI Taxonomy" id="422564"/>
    <lineage>
        <taxon>Eukaryota</taxon>
        <taxon>Viridiplantae</taxon>
        <taxon>Streptophyta</taxon>
        <taxon>Embryophyta</taxon>
        <taxon>Tracheophyta</taxon>
        <taxon>Spermatophyta</taxon>
        <taxon>Magnoliopsida</taxon>
        <taxon>Liliopsida</taxon>
        <taxon>Poales</taxon>
        <taxon>Poaceae</taxon>
        <taxon>PACMAD clade</taxon>
        <taxon>Panicoideae</taxon>
        <taxon>Andropogonodae</taxon>
        <taxon>Andropogoneae</taxon>
        <taxon>Saccharinae</taxon>
        <taxon>Miscanthus</taxon>
    </lineage>
</organism>
<name>A0A811QR35_9POAL</name>
<accession>A0A811QR35</accession>
<feature type="region of interest" description="Disordered" evidence="1">
    <location>
        <begin position="126"/>
        <end position="155"/>
    </location>
</feature>
<reference evidence="2" key="1">
    <citation type="submission" date="2020-10" db="EMBL/GenBank/DDBJ databases">
        <authorList>
            <person name="Han B."/>
            <person name="Lu T."/>
            <person name="Zhao Q."/>
            <person name="Huang X."/>
            <person name="Zhao Y."/>
        </authorList>
    </citation>
    <scope>NUCLEOTIDE SEQUENCE</scope>
</reference>
<sequence>MRTGRLWGQQQEVQYLEMAGRSCGGRRAAAASKWAGEGRQRLMLTSHRRSPLSSSVIPRPQDWERKSREARSRGGGGTDGVNDGEGNRLLLDRSPPGGPPAVFTRPDRAAAISPAFRVAADADAVSWSSSLPRDLTPPADGELPDDPQSKKALFSPRFARVCRRKDECHDSMREPRMPGGTVGVNRTGRGKTDFLPLLPW</sequence>
<keyword evidence="3" id="KW-1185">Reference proteome</keyword>
<gene>
    <name evidence="2" type="ORF">NCGR_LOCUS41919</name>
</gene>
<evidence type="ECO:0000313" key="3">
    <source>
        <dbReference type="Proteomes" id="UP000604825"/>
    </source>
</evidence>
<proteinExistence type="predicted"/>
<comment type="caution">
    <text evidence="2">The sequence shown here is derived from an EMBL/GenBank/DDBJ whole genome shotgun (WGS) entry which is preliminary data.</text>
</comment>
<evidence type="ECO:0000256" key="1">
    <source>
        <dbReference type="SAM" id="MobiDB-lite"/>
    </source>
</evidence>
<evidence type="ECO:0000313" key="2">
    <source>
        <dbReference type="EMBL" id="CAD6258447.1"/>
    </source>
</evidence>
<feature type="compositionally biased region" description="Basic and acidic residues" evidence="1">
    <location>
        <begin position="61"/>
        <end position="72"/>
    </location>
</feature>
<dbReference type="AlphaFoldDB" id="A0A811QR35"/>
<dbReference type="Proteomes" id="UP000604825">
    <property type="component" value="Unassembled WGS sequence"/>
</dbReference>
<protein>
    <submittedName>
        <fullName evidence="2">Uncharacterized protein</fullName>
    </submittedName>
</protein>
<feature type="region of interest" description="Disordered" evidence="1">
    <location>
        <begin position="169"/>
        <end position="189"/>
    </location>
</feature>